<evidence type="ECO:0000256" key="2">
    <source>
        <dbReference type="ARBA" id="ARBA00005967"/>
    </source>
</evidence>
<comment type="caution">
    <text evidence="20">The sequence shown here is derived from an EMBL/GenBank/DDBJ whole genome shotgun (WGS) entry which is preliminary data.</text>
</comment>
<feature type="transmembrane region" description="Helical" evidence="19">
    <location>
        <begin position="51"/>
        <end position="72"/>
    </location>
</feature>
<feature type="binding site" evidence="16">
    <location>
        <position position="63"/>
    </location>
    <ligand>
        <name>substrate</name>
    </ligand>
</feature>
<dbReference type="EMBL" id="SOZE01000033">
    <property type="protein sequence ID" value="TFF34228.1"/>
    <property type="molecule type" value="Genomic_DNA"/>
</dbReference>
<keyword evidence="5" id="KW-0808">Transferase</keyword>
<feature type="transmembrane region" description="Helical" evidence="19">
    <location>
        <begin position="92"/>
        <end position="111"/>
    </location>
</feature>
<keyword evidence="13" id="KW-0594">Phospholipid biosynthesis</keyword>
<evidence type="ECO:0000256" key="16">
    <source>
        <dbReference type="PIRSR" id="PIRSR600829-2"/>
    </source>
</evidence>
<dbReference type="OrthoDB" id="1493837at2"/>
<keyword evidence="10 19" id="KW-1133">Transmembrane helix</keyword>
<reference evidence="20 21" key="1">
    <citation type="journal article" date="2017" name="Int. J. Syst. Evol. Microbiol.">
        <title>Mucilaginibacterpsychrotolerans sp. nov., isolated from peatlands.</title>
        <authorList>
            <person name="Deng Y."/>
            <person name="Shen L."/>
            <person name="Xu B."/>
            <person name="Liu Y."/>
            <person name="Gu Z."/>
            <person name="Liu H."/>
            <person name="Zhou Y."/>
        </authorList>
    </citation>
    <scope>NUCLEOTIDE SEQUENCE [LARGE SCALE GENOMIC DNA]</scope>
    <source>
        <strain evidence="20 21">NH7-4</strain>
    </source>
</reference>
<keyword evidence="12 19" id="KW-0472">Membrane</keyword>
<feature type="binding site" evidence="17">
    <location>
        <position position="70"/>
    </location>
    <ligand>
        <name>ATP</name>
        <dbReference type="ChEBI" id="CHEBI:30616"/>
    </ligand>
</feature>
<dbReference type="InterPro" id="IPR036945">
    <property type="entry name" value="DAGK_sf"/>
</dbReference>
<evidence type="ECO:0000256" key="13">
    <source>
        <dbReference type="ARBA" id="ARBA00023209"/>
    </source>
</evidence>
<accession>A0A4Y8S5J0</accession>
<evidence type="ECO:0000256" key="15">
    <source>
        <dbReference type="PIRSR" id="PIRSR600829-1"/>
    </source>
</evidence>
<gene>
    <name evidence="20" type="ORF">E2R66_22855</name>
</gene>
<evidence type="ECO:0000256" key="5">
    <source>
        <dbReference type="ARBA" id="ARBA00022679"/>
    </source>
</evidence>
<keyword evidence="6 19" id="KW-0812">Transmembrane</keyword>
<protein>
    <submittedName>
        <fullName evidence="20">Diacylglycerol kinase family protein</fullName>
    </submittedName>
</protein>
<evidence type="ECO:0000256" key="14">
    <source>
        <dbReference type="ARBA" id="ARBA00023264"/>
    </source>
</evidence>
<keyword evidence="8 20" id="KW-0418">Kinase</keyword>
<keyword evidence="14" id="KW-1208">Phospholipid metabolism</keyword>
<evidence type="ECO:0000256" key="11">
    <source>
        <dbReference type="ARBA" id="ARBA00023098"/>
    </source>
</evidence>
<evidence type="ECO:0000256" key="19">
    <source>
        <dbReference type="SAM" id="Phobius"/>
    </source>
</evidence>
<dbReference type="GO" id="GO:0016301">
    <property type="term" value="F:kinase activity"/>
    <property type="evidence" value="ECO:0007669"/>
    <property type="project" value="UniProtKB-KW"/>
</dbReference>
<feature type="active site" description="Proton acceptor" evidence="15">
    <location>
        <position position="63"/>
    </location>
</feature>
<feature type="binding site" evidence="17">
    <location>
        <begin position="88"/>
        <end position="89"/>
    </location>
    <ligand>
        <name>ATP</name>
        <dbReference type="ChEBI" id="CHEBI:30616"/>
    </ligand>
</feature>
<keyword evidence="11" id="KW-0443">Lipid metabolism</keyword>
<comment type="subcellular location">
    <subcellularLocation>
        <location evidence="1">Cell membrane</location>
        <topology evidence="1">Multi-pass membrane protein</topology>
    </subcellularLocation>
</comment>
<keyword evidence="7 17" id="KW-0547">Nucleotide-binding</keyword>
<keyword evidence="9 17" id="KW-0067">ATP-binding</keyword>
<feature type="binding site" evidence="18">
    <location>
        <position position="70"/>
    </location>
    <ligand>
        <name>a divalent metal cation</name>
        <dbReference type="ChEBI" id="CHEBI:60240"/>
    </ligand>
</feature>
<comment type="cofactor">
    <cofactor evidence="18">
        <name>Mg(2+)</name>
        <dbReference type="ChEBI" id="CHEBI:18420"/>
    </cofactor>
    <text evidence="18">Mn(2+), Zn(2+), Cd(2+) and Co(2+) support activity to lesser extents.</text>
</comment>
<keyword evidence="4" id="KW-0444">Lipid biosynthesis</keyword>
<keyword evidence="21" id="KW-1185">Reference proteome</keyword>
<dbReference type="Proteomes" id="UP000297540">
    <property type="component" value="Unassembled WGS sequence"/>
</dbReference>
<evidence type="ECO:0000313" key="21">
    <source>
        <dbReference type="Proteomes" id="UP000297540"/>
    </source>
</evidence>
<name>A0A4Y8S5J0_9SPHI</name>
<evidence type="ECO:0000256" key="9">
    <source>
        <dbReference type="ARBA" id="ARBA00022840"/>
    </source>
</evidence>
<sequence>MKKFIRGFGFAFKGLHYAFTTQVNFRVHVFAALAAIAAGFYLRIDAGEWKWVLLCIAMVLLMELLNTAIELLTDLTSPGYNKLAGHVKDVSAAAVLIVAIFAAATGAIIFLPKILTLLVHAA</sequence>
<evidence type="ECO:0000256" key="6">
    <source>
        <dbReference type="ARBA" id="ARBA00022692"/>
    </source>
</evidence>
<dbReference type="GO" id="GO:0005524">
    <property type="term" value="F:ATP binding"/>
    <property type="evidence" value="ECO:0007669"/>
    <property type="project" value="UniProtKB-KW"/>
</dbReference>
<evidence type="ECO:0000256" key="3">
    <source>
        <dbReference type="ARBA" id="ARBA00022475"/>
    </source>
</evidence>
<keyword evidence="18" id="KW-0460">Magnesium</keyword>
<dbReference type="GO" id="GO:0046872">
    <property type="term" value="F:metal ion binding"/>
    <property type="evidence" value="ECO:0007669"/>
    <property type="project" value="UniProtKB-KW"/>
</dbReference>
<dbReference type="CDD" id="cd14265">
    <property type="entry name" value="UDPK_IM_like"/>
    <property type="match status" value="1"/>
</dbReference>
<evidence type="ECO:0000256" key="7">
    <source>
        <dbReference type="ARBA" id="ARBA00022741"/>
    </source>
</evidence>
<evidence type="ECO:0000256" key="18">
    <source>
        <dbReference type="PIRSR" id="PIRSR600829-4"/>
    </source>
</evidence>
<evidence type="ECO:0000313" key="20">
    <source>
        <dbReference type="EMBL" id="TFF34228.1"/>
    </source>
</evidence>
<dbReference type="PANTHER" id="PTHR34299">
    <property type="entry name" value="DIACYLGLYCEROL KINASE"/>
    <property type="match status" value="1"/>
</dbReference>
<evidence type="ECO:0000256" key="17">
    <source>
        <dbReference type="PIRSR" id="PIRSR600829-3"/>
    </source>
</evidence>
<dbReference type="Pfam" id="PF01219">
    <property type="entry name" value="DAGK_prokar"/>
    <property type="match status" value="1"/>
</dbReference>
<keyword evidence="3" id="KW-1003">Cell membrane</keyword>
<dbReference type="InterPro" id="IPR033717">
    <property type="entry name" value="UDPK"/>
</dbReference>
<evidence type="ECO:0000256" key="12">
    <source>
        <dbReference type="ARBA" id="ARBA00023136"/>
    </source>
</evidence>
<dbReference type="RefSeq" id="WP_133235176.1">
    <property type="nucleotide sequence ID" value="NZ_SOZE01000033.1"/>
</dbReference>
<dbReference type="GO" id="GO:0005886">
    <property type="term" value="C:plasma membrane"/>
    <property type="evidence" value="ECO:0007669"/>
    <property type="project" value="UniProtKB-SubCell"/>
</dbReference>
<comment type="similarity">
    <text evidence="2">Belongs to the bacterial diacylglycerol kinase family.</text>
</comment>
<evidence type="ECO:0000256" key="1">
    <source>
        <dbReference type="ARBA" id="ARBA00004651"/>
    </source>
</evidence>
<dbReference type="GO" id="GO:0008654">
    <property type="term" value="P:phospholipid biosynthetic process"/>
    <property type="evidence" value="ECO:0007669"/>
    <property type="project" value="UniProtKB-KW"/>
</dbReference>
<feature type="transmembrane region" description="Helical" evidence="19">
    <location>
        <begin position="25"/>
        <end position="44"/>
    </location>
</feature>
<keyword evidence="18" id="KW-0479">Metal-binding</keyword>
<evidence type="ECO:0000256" key="10">
    <source>
        <dbReference type="ARBA" id="ARBA00022989"/>
    </source>
</evidence>
<organism evidence="20 21">
    <name type="scientific">Mucilaginibacter psychrotolerans</name>
    <dbReference type="NCBI Taxonomy" id="1524096"/>
    <lineage>
        <taxon>Bacteria</taxon>
        <taxon>Pseudomonadati</taxon>
        <taxon>Bacteroidota</taxon>
        <taxon>Sphingobacteriia</taxon>
        <taxon>Sphingobacteriales</taxon>
        <taxon>Sphingobacteriaceae</taxon>
        <taxon>Mucilaginibacter</taxon>
    </lineage>
</organism>
<dbReference type="AlphaFoldDB" id="A0A4Y8S5J0"/>
<dbReference type="PANTHER" id="PTHR34299:SF1">
    <property type="entry name" value="DIACYLGLYCEROL KINASE"/>
    <property type="match status" value="1"/>
</dbReference>
<evidence type="ECO:0000256" key="8">
    <source>
        <dbReference type="ARBA" id="ARBA00022777"/>
    </source>
</evidence>
<dbReference type="Gene3D" id="1.10.287.3610">
    <property type="match status" value="1"/>
</dbReference>
<evidence type="ECO:0000256" key="4">
    <source>
        <dbReference type="ARBA" id="ARBA00022516"/>
    </source>
</evidence>
<proteinExistence type="inferred from homology"/>
<dbReference type="InterPro" id="IPR000829">
    <property type="entry name" value="DAGK"/>
</dbReference>